<feature type="compositionally biased region" description="Basic and acidic residues" evidence="1">
    <location>
        <begin position="17"/>
        <end position="30"/>
    </location>
</feature>
<feature type="region of interest" description="Disordered" evidence="1">
    <location>
        <begin position="1"/>
        <end position="30"/>
    </location>
</feature>
<keyword evidence="2" id="KW-0812">Transmembrane</keyword>
<keyword evidence="4" id="KW-1185">Reference proteome</keyword>
<dbReference type="AlphaFoldDB" id="A0A5C5XTT0"/>
<name>A0A5C5XTT0_9BACT</name>
<proteinExistence type="predicted"/>
<organism evidence="3 4">
    <name type="scientific">Allorhodopirellula solitaria</name>
    <dbReference type="NCBI Taxonomy" id="2527987"/>
    <lineage>
        <taxon>Bacteria</taxon>
        <taxon>Pseudomonadati</taxon>
        <taxon>Planctomycetota</taxon>
        <taxon>Planctomycetia</taxon>
        <taxon>Pirellulales</taxon>
        <taxon>Pirellulaceae</taxon>
        <taxon>Allorhodopirellula</taxon>
    </lineage>
</organism>
<comment type="caution">
    <text evidence="3">The sequence shown here is derived from an EMBL/GenBank/DDBJ whole genome shotgun (WGS) entry which is preliminary data.</text>
</comment>
<dbReference type="RefSeq" id="WP_146391741.1">
    <property type="nucleotide sequence ID" value="NZ_SJPK01000005.1"/>
</dbReference>
<keyword evidence="2" id="KW-0472">Membrane</keyword>
<feature type="transmembrane region" description="Helical" evidence="2">
    <location>
        <begin position="61"/>
        <end position="82"/>
    </location>
</feature>
<evidence type="ECO:0000313" key="3">
    <source>
        <dbReference type="EMBL" id="TWT66696.1"/>
    </source>
</evidence>
<dbReference type="Proteomes" id="UP000318053">
    <property type="component" value="Unassembled WGS sequence"/>
</dbReference>
<evidence type="ECO:0000256" key="1">
    <source>
        <dbReference type="SAM" id="MobiDB-lite"/>
    </source>
</evidence>
<gene>
    <name evidence="3" type="ORF">CA85_27930</name>
</gene>
<accession>A0A5C5XTT0</accession>
<reference evidence="3 4" key="1">
    <citation type="submission" date="2019-02" db="EMBL/GenBank/DDBJ databases">
        <title>Deep-cultivation of Planctomycetes and their phenomic and genomic characterization uncovers novel biology.</title>
        <authorList>
            <person name="Wiegand S."/>
            <person name="Jogler M."/>
            <person name="Boedeker C."/>
            <person name="Pinto D."/>
            <person name="Vollmers J."/>
            <person name="Rivas-Marin E."/>
            <person name="Kohn T."/>
            <person name="Peeters S.H."/>
            <person name="Heuer A."/>
            <person name="Rast P."/>
            <person name="Oberbeckmann S."/>
            <person name="Bunk B."/>
            <person name="Jeske O."/>
            <person name="Meyerdierks A."/>
            <person name="Storesund J.E."/>
            <person name="Kallscheuer N."/>
            <person name="Luecker S."/>
            <person name="Lage O.M."/>
            <person name="Pohl T."/>
            <person name="Merkel B.J."/>
            <person name="Hornburger P."/>
            <person name="Mueller R.-W."/>
            <person name="Bruemmer F."/>
            <person name="Labrenz M."/>
            <person name="Spormann A.M."/>
            <person name="Op Den Camp H."/>
            <person name="Overmann J."/>
            <person name="Amann R."/>
            <person name="Jetten M.S.M."/>
            <person name="Mascher T."/>
            <person name="Medema M.H."/>
            <person name="Devos D.P."/>
            <person name="Kaster A.-K."/>
            <person name="Ovreas L."/>
            <person name="Rohde M."/>
            <person name="Galperin M.Y."/>
            <person name="Jogler C."/>
        </authorList>
    </citation>
    <scope>NUCLEOTIDE SEQUENCE [LARGE SCALE GENOMIC DNA]</scope>
    <source>
        <strain evidence="3 4">CA85</strain>
    </source>
</reference>
<dbReference type="OrthoDB" id="9916381at2"/>
<evidence type="ECO:0000256" key="2">
    <source>
        <dbReference type="SAM" id="Phobius"/>
    </source>
</evidence>
<keyword evidence="2" id="KW-1133">Transmembrane helix</keyword>
<protein>
    <submittedName>
        <fullName evidence="3">Uncharacterized protein</fullName>
    </submittedName>
</protein>
<dbReference type="EMBL" id="SJPK01000005">
    <property type="protein sequence ID" value="TWT66696.1"/>
    <property type="molecule type" value="Genomic_DNA"/>
</dbReference>
<evidence type="ECO:0000313" key="4">
    <source>
        <dbReference type="Proteomes" id="UP000318053"/>
    </source>
</evidence>
<sequence length="151" mass="16083" precursor="true">MTRHSEPRDDDDQALSEEFRGLREMEPPPGLREKCLAAANEAAPATPHRSVNLIATAWPRAGILVSAIAASLLVGIGIGWSLRGETNASGTNEQVAQDSDSAPLGEVASAMATSAVNYDETLDKTTFRQEETYLCGVGRIKSKSIIQLSGE</sequence>